<feature type="chain" id="PRO_5002711067" description="Lipoprotein" evidence="1">
    <location>
        <begin position="21"/>
        <end position="50"/>
    </location>
</feature>
<dbReference type="AlphaFoldDB" id="A7ILJ4"/>
<keyword evidence="1" id="KW-0732">Signal</keyword>
<dbReference type="KEGG" id="xau:Xaut_3659"/>
<evidence type="ECO:0000313" key="3">
    <source>
        <dbReference type="Proteomes" id="UP000002417"/>
    </source>
</evidence>
<keyword evidence="3" id="KW-1185">Reference proteome</keyword>
<feature type="signal peptide" evidence="1">
    <location>
        <begin position="1"/>
        <end position="20"/>
    </location>
</feature>
<evidence type="ECO:0000313" key="2">
    <source>
        <dbReference type="EMBL" id="ABS68887.1"/>
    </source>
</evidence>
<organism evidence="2 3">
    <name type="scientific">Xanthobacter autotrophicus (strain ATCC BAA-1158 / Py2)</name>
    <dbReference type="NCBI Taxonomy" id="78245"/>
    <lineage>
        <taxon>Bacteria</taxon>
        <taxon>Pseudomonadati</taxon>
        <taxon>Pseudomonadota</taxon>
        <taxon>Alphaproteobacteria</taxon>
        <taxon>Hyphomicrobiales</taxon>
        <taxon>Xanthobacteraceae</taxon>
        <taxon>Xanthobacter</taxon>
    </lineage>
</organism>
<sequence>MKQTLIVGALALVLSGCATNGNGLIGSGGHVSGSYTVYEPGKAPIVVLLK</sequence>
<dbReference type="PROSITE" id="PS51257">
    <property type="entry name" value="PROKAR_LIPOPROTEIN"/>
    <property type="match status" value="1"/>
</dbReference>
<evidence type="ECO:0000256" key="1">
    <source>
        <dbReference type="SAM" id="SignalP"/>
    </source>
</evidence>
<protein>
    <recommendedName>
        <fullName evidence="4">Lipoprotein</fullName>
    </recommendedName>
</protein>
<gene>
    <name evidence="2" type="ordered locus">Xaut_3659</name>
</gene>
<dbReference type="HOGENOM" id="CLU_3124193_0_0_5"/>
<evidence type="ECO:0008006" key="4">
    <source>
        <dbReference type="Google" id="ProtNLM"/>
    </source>
</evidence>
<proteinExistence type="predicted"/>
<name>A7ILJ4_XANP2</name>
<reference evidence="2 3" key="1">
    <citation type="submission" date="2007-07" db="EMBL/GenBank/DDBJ databases">
        <title>Complete sequence of chromosome of Xanthobacter autotrophicus Py2.</title>
        <authorList>
            <consortium name="US DOE Joint Genome Institute"/>
            <person name="Copeland A."/>
            <person name="Lucas S."/>
            <person name="Lapidus A."/>
            <person name="Barry K."/>
            <person name="Glavina del Rio T."/>
            <person name="Hammon N."/>
            <person name="Israni S."/>
            <person name="Dalin E."/>
            <person name="Tice H."/>
            <person name="Pitluck S."/>
            <person name="Sims D."/>
            <person name="Brettin T."/>
            <person name="Bruce D."/>
            <person name="Detter J.C."/>
            <person name="Han C."/>
            <person name="Tapia R."/>
            <person name="Brainard J."/>
            <person name="Schmutz J."/>
            <person name="Larimer F."/>
            <person name="Land M."/>
            <person name="Hauser L."/>
            <person name="Kyrpides N."/>
            <person name="Kim E."/>
            <person name="Ensigns S.A."/>
            <person name="Richardson P."/>
        </authorList>
    </citation>
    <scope>NUCLEOTIDE SEQUENCE [LARGE SCALE GENOMIC DNA]</scope>
    <source>
        <strain evidence="3">ATCC BAA-1158 / Py2</strain>
    </source>
</reference>
<dbReference type="EMBL" id="CP000781">
    <property type="protein sequence ID" value="ABS68887.1"/>
    <property type="molecule type" value="Genomic_DNA"/>
</dbReference>
<accession>A7ILJ4</accession>
<dbReference type="Proteomes" id="UP000002417">
    <property type="component" value="Chromosome"/>
</dbReference>